<dbReference type="Proteomes" id="UP000426246">
    <property type="component" value="Chromosome"/>
</dbReference>
<dbReference type="KEGG" id="ppsc:EHS13_18245"/>
<sequence length="428" mass="50008">MSLLQERLNRFRKTLANLAQKEELMEVDSELPKQSNSLDWEDLDVTTITNDAGSFLIRKRIFPLQHQHGQYQLGVLLDFAQELRVFHPDVEVSWEQLLFFDTETTGLGVGAGNVPFMIGIGYYEQDQFVTEQFFIRNPAEELAMLRYFNECLLRFSHVVSYNGRTFDWPIVQNRYIMNRMKLSNPNLLQLDFLYVSRSFWRNTLPSCRLSKVEEERLGFSRLDDVPGSMAPTLYFQYLAEKHPSIMSGVFVHNEHDILSLASLAIHFCLALLGKLDYKAMEAEELFRIGLWLDKMGKLDLAESAFTVLMERPAELSSTHWLLLAAYYKKKGQEQLAVKLWSDYIALERNELAFASVDPYIELAMYYEHRVKDYQTALNLTEKAFQHAWKQASFLRMSMQRASSKESKSKQQLLCDQIQKRLDRLRKKI</sequence>
<reference evidence="3" key="1">
    <citation type="submission" date="2018-11" db="EMBL/GenBank/DDBJ databases">
        <title>Complete genome sequence of Paenibacillus sp. ML311-T8.</title>
        <authorList>
            <person name="Nam Y.-D."/>
            <person name="Kang J."/>
            <person name="Chung W.-H."/>
            <person name="Park Y.S."/>
        </authorList>
    </citation>
    <scope>NUCLEOTIDE SEQUENCE [LARGE SCALE GENOMIC DNA]</scope>
    <source>
        <strain evidence="3">ML311-T8</strain>
    </source>
</reference>
<dbReference type="InterPro" id="IPR036397">
    <property type="entry name" value="RNaseH_sf"/>
</dbReference>
<accession>A0A6B8RK80</accession>
<proteinExistence type="predicted"/>
<dbReference type="EMBL" id="CP034235">
    <property type="protein sequence ID" value="QGQ96680.1"/>
    <property type="molecule type" value="Genomic_DNA"/>
</dbReference>
<evidence type="ECO:0000313" key="2">
    <source>
        <dbReference type="EMBL" id="QGQ96680.1"/>
    </source>
</evidence>
<dbReference type="GO" id="GO:0003676">
    <property type="term" value="F:nucleic acid binding"/>
    <property type="evidence" value="ECO:0007669"/>
    <property type="project" value="InterPro"/>
</dbReference>
<dbReference type="OrthoDB" id="9790530at2"/>
<dbReference type="SUPFAM" id="SSF53098">
    <property type="entry name" value="Ribonuclease H-like"/>
    <property type="match status" value="1"/>
</dbReference>
<dbReference type="SUPFAM" id="SSF48452">
    <property type="entry name" value="TPR-like"/>
    <property type="match status" value="1"/>
</dbReference>
<evidence type="ECO:0000313" key="3">
    <source>
        <dbReference type="Proteomes" id="UP000426246"/>
    </source>
</evidence>
<protein>
    <recommendedName>
        <fullName evidence="1">YprB ribonuclease H-like domain-containing protein</fullName>
    </recommendedName>
</protein>
<gene>
    <name evidence="2" type="ORF">EHS13_18245</name>
</gene>
<dbReference type="InterPro" id="IPR011990">
    <property type="entry name" value="TPR-like_helical_dom_sf"/>
</dbReference>
<dbReference type="PANTHER" id="PTHR38462">
    <property type="entry name" value="EXONUCLEASE-LIKE PROTEIN"/>
    <property type="match status" value="1"/>
</dbReference>
<feature type="domain" description="YprB ribonuclease H-like" evidence="1">
    <location>
        <begin position="98"/>
        <end position="266"/>
    </location>
</feature>
<evidence type="ECO:0000259" key="1">
    <source>
        <dbReference type="Pfam" id="PF13482"/>
    </source>
</evidence>
<dbReference type="AlphaFoldDB" id="A0A6B8RK80"/>
<dbReference type="Pfam" id="PF13482">
    <property type="entry name" value="RNase_H_2"/>
    <property type="match status" value="1"/>
</dbReference>
<dbReference type="Gene3D" id="1.25.40.10">
    <property type="entry name" value="Tetratricopeptide repeat domain"/>
    <property type="match status" value="1"/>
</dbReference>
<dbReference type="Gene3D" id="3.30.420.10">
    <property type="entry name" value="Ribonuclease H-like superfamily/Ribonuclease H"/>
    <property type="match status" value="1"/>
</dbReference>
<organism evidence="2 3">
    <name type="scientific">Paenibacillus psychroresistens</name>
    <dbReference type="NCBI Taxonomy" id="1778678"/>
    <lineage>
        <taxon>Bacteria</taxon>
        <taxon>Bacillati</taxon>
        <taxon>Bacillota</taxon>
        <taxon>Bacilli</taxon>
        <taxon>Bacillales</taxon>
        <taxon>Paenibacillaceae</taxon>
        <taxon>Paenibacillus</taxon>
    </lineage>
</organism>
<keyword evidence="3" id="KW-1185">Reference proteome</keyword>
<dbReference type="InterPro" id="IPR012337">
    <property type="entry name" value="RNaseH-like_sf"/>
</dbReference>
<dbReference type="RefSeq" id="WP_155701753.1">
    <property type="nucleotide sequence ID" value="NZ_CP034235.1"/>
</dbReference>
<name>A0A6B8RK80_9BACL</name>
<dbReference type="PANTHER" id="PTHR38462:SF1">
    <property type="entry name" value="YPRB RIBONUCLEASE H-LIKE DOMAIN-CONTAINING PROTEIN"/>
    <property type="match status" value="1"/>
</dbReference>
<dbReference type="InterPro" id="IPR038720">
    <property type="entry name" value="YprB_RNase_H-like_dom"/>
</dbReference>